<evidence type="ECO:0000313" key="1">
    <source>
        <dbReference type="EMBL" id="TFK62457.1"/>
    </source>
</evidence>
<organism evidence="1 2">
    <name type="scientific">Pluteus cervinus</name>
    <dbReference type="NCBI Taxonomy" id="181527"/>
    <lineage>
        <taxon>Eukaryota</taxon>
        <taxon>Fungi</taxon>
        <taxon>Dikarya</taxon>
        <taxon>Basidiomycota</taxon>
        <taxon>Agaricomycotina</taxon>
        <taxon>Agaricomycetes</taxon>
        <taxon>Agaricomycetidae</taxon>
        <taxon>Agaricales</taxon>
        <taxon>Pluteineae</taxon>
        <taxon>Pluteaceae</taxon>
        <taxon>Pluteus</taxon>
    </lineage>
</organism>
<proteinExistence type="predicted"/>
<gene>
    <name evidence="1" type="ORF">BDN72DRAFT_882635</name>
</gene>
<name>A0ACD3AA25_9AGAR</name>
<protein>
    <submittedName>
        <fullName evidence="1">Uncharacterized protein</fullName>
    </submittedName>
</protein>
<dbReference type="EMBL" id="ML208580">
    <property type="protein sequence ID" value="TFK62457.1"/>
    <property type="molecule type" value="Genomic_DNA"/>
</dbReference>
<accession>A0ACD3AA25</accession>
<dbReference type="Proteomes" id="UP000308600">
    <property type="component" value="Unassembled WGS sequence"/>
</dbReference>
<keyword evidence="2" id="KW-1185">Reference proteome</keyword>
<feature type="non-terminal residue" evidence="1">
    <location>
        <position position="151"/>
    </location>
</feature>
<sequence>MSSTNYHFYCEPQPKGEFKEVIKALTRVSQVFQDHHEQLEAEWGPAQFWRIAIKNHKANPPPGAHPWPHYELYAFKNFDGQSSWAVKLYEDDRLGHSILYTPKINYQICWSETMKVLRKVEELQQSDPVDFLLTTPRSYNVGKSTTFSWNR</sequence>
<evidence type="ECO:0000313" key="2">
    <source>
        <dbReference type="Proteomes" id="UP000308600"/>
    </source>
</evidence>
<reference evidence="1 2" key="1">
    <citation type="journal article" date="2019" name="Nat. Ecol. Evol.">
        <title>Megaphylogeny resolves global patterns of mushroom evolution.</title>
        <authorList>
            <person name="Varga T."/>
            <person name="Krizsan K."/>
            <person name="Foldi C."/>
            <person name="Dima B."/>
            <person name="Sanchez-Garcia M."/>
            <person name="Sanchez-Ramirez S."/>
            <person name="Szollosi G.J."/>
            <person name="Szarkandi J.G."/>
            <person name="Papp V."/>
            <person name="Albert L."/>
            <person name="Andreopoulos W."/>
            <person name="Angelini C."/>
            <person name="Antonin V."/>
            <person name="Barry K.W."/>
            <person name="Bougher N.L."/>
            <person name="Buchanan P."/>
            <person name="Buyck B."/>
            <person name="Bense V."/>
            <person name="Catcheside P."/>
            <person name="Chovatia M."/>
            <person name="Cooper J."/>
            <person name="Damon W."/>
            <person name="Desjardin D."/>
            <person name="Finy P."/>
            <person name="Geml J."/>
            <person name="Haridas S."/>
            <person name="Hughes K."/>
            <person name="Justo A."/>
            <person name="Karasinski D."/>
            <person name="Kautmanova I."/>
            <person name="Kiss B."/>
            <person name="Kocsube S."/>
            <person name="Kotiranta H."/>
            <person name="LaButti K.M."/>
            <person name="Lechner B.E."/>
            <person name="Liimatainen K."/>
            <person name="Lipzen A."/>
            <person name="Lukacs Z."/>
            <person name="Mihaltcheva S."/>
            <person name="Morgado L.N."/>
            <person name="Niskanen T."/>
            <person name="Noordeloos M.E."/>
            <person name="Ohm R.A."/>
            <person name="Ortiz-Santana B."/>
            <person name="Ovrebo C."/>
            <person name="Racz N."/>
            <person name="Riley R."/>
            <person name="Savchenko A."/>
            <person name="Shiryaev A."/>
            <person name="Soop K."/>
            <person name="Spirin V."/>
            <person name="Szebenyi C."/>
            <person name="Tomsovsky M."/>
            <person name="Tulloss R.E."/>
            <person name="Uehling J."/>
            <person name="Grigoriev I.V."/>
            <person name="Vagvolgyi C."/>
            <person name="Papp T."/>
            <person name="Martin F.M."/>
            <person name="Miettinen O."/>
            <person name="Hibbett D.S."/>
            <person name="Nagy L.G."/>
        </authorList>
    </citation>
    <scope>NUCLEOTIDE SEQUENCE [LARGE SCALE GENOMIC DNA]</scope>
    <source>
        <strain evidence="1 2">NL-1719</strain>
    </source>
</reference>